<evidence type="ECO:0000313" key="12">
    <source>
        <dbReference type="Proteomes" id="UP000436088"/>
    </source>
</evidence>
<evidence type="ECO:0000256" key="1">
    <source>
        <dbReference type="ARBA" id="ARBA00004251"/>
    </source>
</evidence>
<gene>
    <name evidence="11" type="ORF">F3Y22_tig00110925pilonHSYRG00049</name>
</gene>
<evidence type="ECO:0000313" key="11">
    <source>
        <dbReference type="EMBL" id="KAE8690152.1"/>
    </source>
</evidence>
<evidence type="ECO:0000256" key="10">
    <source>
        <dbReference type="ARBA" id="ARBA00023180"/>
    </source>
</evidence>
<evidence type="ECO:0000256" key="7">
    <source>
        <dbReference type="ARBA" id="ARBA00022989"/>
    </source>
</evidence>
<evidence type="ECO:0000256" key="5">
    <source>
        <dbReference type="ARBA" id="ARBA00022692"/>
    </source>
</evidence>
<dbReference type="PRINTS" id="PR00019">
    <property type="entry name" value="LEURICHRPT"/>
</dbReference>
<keyword evidence="4" id="KW-0433">Leucine-rich repeat</keyword>
<dbReference type="EMBL" id="VEPZ02001161">
    <property type="protein sequence ID" value="KAE8690152.1"/>
    <property type="molecule type" value="Genomic_DNA"/>
</dbReference>
<sequence length="309" mass="33781">MDMGLICSNSSSFNFKRKLLYRVPPTSCCVPPWTNLRFLDLSSNKLRGSLPVPPASIYYYRVSNNLLTGEISSIICNLPSISVLDISNNGFSGTLPPCLGTLSKSLTVLNLQNNFRCPIPQACEKGSQVKEIDLSQNQLKGHIPRSLASRVESSQGIMDFMVQPENQNPMSSPSCESLISPSVNLKFRFSSTKPYSMTMTEAGLVTKYEKIQDILVAIDLSSNRFEGGIPQDIQILKAVQFLNLSNDLLSGPIPSSLANLTQLEALDLSQNQLSGEIPQELTQLNFLGFFNVSGNQLNGPIPQGNSSAR</sequence>
<keyword evidence="5" id="KW-0812">Transmembrane</keyword>
<protein>
    <submittedName>
        <fullName evidence="11">Uncharacterized protein</fullName>
    </submittedName>
</protein>
<dbReference type="SUPFAM" id="SSF52047">
    <property type="entry name" value="RNI-like"/>
    <property type="match status" value="1"/>
</dbReference>
<dbReference type="PANTHER" id="PTHR27004">
    <property type="entry name" value="RECEPTOR-LIKE PROTEIN 12 ISOFORM X1"/>
    <property type="match status" value="1"/>
</dbReference>
<reference evidence="11" key="1">
    <citation type="submission" date="2019-09" db="EMBL/GenBank/DDBJ databases">
        <title>Draft genome information of white flower Hibiscus syriacus.</title>
        <authorList>
            <person name="Kim Y.-M."/>
        </authorList>
    </citation>
    <scope>NUCLEOTIDE SEQUENCE [LARGE SCALE GENOMIC DNA]</scope>
    <source>
        <strain evidence="11">YM2019G1</strain>
    </source>
</reference>
<keyword evidence="9" id="KW-0675">Receptor</keyword>
<organism evidence="11 12">
    <name type="scientific">Hibiscus syriacus</name>
    <name type="common">Rose of Sharon</name>
    <dbReference type="NCBI Taxonomy" id="106335"/>
    <lineage>
        <taxon>Eukaryota</taxon>
        <taxon>Viridiplantae</taxon>
        <taxon>Streptophyta</taxon>
        <taxon>Embryophyta</taxon>
        <taxon>Tracheophyta</taxon>
        <taxon>Spermatophyta</taxon>
        <taxon>Magnoliopsida</taxon>
        <taxon>eudicotyledons</taxon>
        <taxon>Gunneridae</taxon>
        <taxon>Pentapetalae</taxon>
        <taxon>rosids</taxon>
        <taxon>malvids</taxon>
        <taxon>Malvales</taxon>
        <taxon>Malvaceae</taxon>
        <taxon>Malvoideae</taxon>
        <taxon>Hibiscus</taxon>
    </lineage>
</organism>
<evidence type="ECO:0000256" key="2">
    <source>
        <dbReference type="ARBA" id="ARBA00009592"/>
    </source>
</evidence>
<dbReference type="Pfam" id="PF00560">
    <property type="entry name" value="LRR_1"/>
    <property type="match status" value="6"/>
</dbReference>
<keyword evidence="10" id="KW-0325">Glycoprotein</keyword>
<dbReference type="AlphaFoldDB" id="A0A6A2ZGB0"/>
<dbReference type="PANTHER" id="PTHR27004:SF460">
    <property type="entry name" value="RECEPTOR-LIKE PROTEIN 33"/>
    <property type="match status" value="1"/>
</dbReference>
<keyword evidence="7" id="KW-1133">Transmembrane helix</keyword>
<comment type="similarity">
    <text evidence="2">Belongs to the RLP family.</text>
</comment>
<keyword evidence="6" id="KW-0677">Repeat</keyword>
<evidence type="ECO:0000256" key="6">
    <source>
        <dbReference type="ARBA" id="ARBA00022737"/>
    </source>
</evidence>
<dbReference type="InterPro" id="IPR001611">
    <property type="entry name" value="Leu-rich_rpt"/>
</dbReference>
<comment type="subcellular location">
    <subcellularLocation>
        <location evidence="1">Cell membrane</location>
        <topology evidence="1">Single-pass type I membrane protein</topology>
    </subcellularLocation>
</comment>
<keyword evidence="3" id="KW-1003">Cell membrane</keyword>
<evidence type="ECO:0000256" key="8">
    <source>
        <dbReference type="ARBA" id="ARBA00023136"/>
    </source>
</evidence>
<dbReference type="FunFam" id="3.80.10.10:FF:000383">
    <property type="entry name" value="Leucine-rich repeat receptor protein kinase EMS1"/>
    <property type="match status" value="1"/>
</dbReference>
<evidence type="ECO:0000256" key="9">
    <source>
        <dbReference type="ARBA" id="ARBA00023170"/>
    </source>
</evidence>
<name>A0A6A2ZGB0_HIBSY</name>
<accession>A0A6A2ZGB0</accession>
<dbReference type="Proteomes" id="UP000436088">
    <property type="component" value="Unassembled WGS sequence"/>
</dbReference>
<proteinExistence type="inferred from homology"/>
<dbReference type="Gene3D" id="3.80.10.10">
    <property type="entry name" value="Ribonuclease Inhibitor"/>
    <property type="match status" value="1"/>
</dbReference>
<evidence type="ECO:0000256" key="3">
    <source>
        <dbReference type="ARBA" id="ARBA00022475"/>
    </source>
</evidence>
<comment type="caution">
    <text evidence="11">The sequence shown here is derived from an EMBL/GenBank/DDBJ whole genome shotgun (WGS) entry which is preliminary data.</text>
</comment>
<evidence type="ECO:0000256" key="4">
    <source>
        <dbReference type="ARBA" id="ARBA00022614"/>
    </source>
</evidence>
<keyword evidence="12" id="KW-1185">Reference proteome</keyword>
<dbReference type="GO" id="GO:0005886">
    <property type="term" value="C:plasma membrane"/>
    <property type="evidence" value="ECO:0007669"/>
    <property type="project" value="UniProtKB-SubCell"/>
</dbReference>
<dbReference type="InterPro" id="IPR032675">
    <property type="entry name" value="LRR_dom_sf"/>
</dbReference>
<keyword evidence="8" id="KW-0472">Membrane</keyword>